<dbReference type="Proteomes" id="UP000499080">
    <property type="component" value="Unassembled WGS sequence"/>
</dbReference>
<comment type="caution">
    <text evidence="1">The sequence shown here is derived from an EMBL/GenBank/DDBJ whole genome shotgun (WGS) entry which is preliminary data.</text>
</comment>
<protein>
    <submittedName>
        <fullName evidence="1">Uncharacterized protein</fullName>
    </submittedName>
</protein>
<dbReference type="AlphaFoldDB" id="A0A4Y2Q9J1"/>
<gene>
    <name evidence="1" type="ORF">AVEN_111943_1</name>
</gene>
<proteinExistence type="predicted"/>
<keyword evidence="2" id="KW-1185">Reference proteome</keyword>
<sequence>MAVLGCVQVGQLNVLLPGSNSGANFSWLLVNQCFRGNRISQVGQLDVLLPVSDSGANFSWLLVNQHSMGQSHVSGGPARCISTPWGNRMFQVGQLDVLFAGPQLSVSLGLSGALPVHGQQCLLELAFTVLATSLHKVCRHLRSISP</sequence>
<name>A0A4Y2Q9J1_ARAVE</name>
<evidence type="ECO:0000313" key="1">
    <source>
        <dbReference type="EMBL" id="GBN60124.1"/>
    </source>
</evidence>
<dbReference type="EMBL" id="BGPR01013320">
    <property type="protein sequence ID" value="GBN60124.1"/>
    <property type="molecule type" value="Genomic_DNA"/>
</dbReference>
<organism evidence="1 2">
    <name type="scientific">Araneus ventricosus</name>
    <name type="common">Orbweaver spider</name>
    <name type="synonym">Epeira ventricosa</name>
    <dbReference type="NCBI Taxonomy" id="182803"/>
    <lineage>
        <taxon>Eukaryota</taxon>
        <taxon>Metazoa</taxon>
        <taxon>Ecdysozoa</taxon>
        <taxon>Arthropoda</taxon>
        <taxon>Chelicerata</taxon>
        <taxon>Arachnida</taxon>
        <taxon>Araneae</taxon>
        <taxon>Araneomorphae</taxon>
        <taxon>Entelegynae</taxon>
        <taxon>Araneoidea</taxon>
        <taxon>Araneidae</taxon>
        <taxon>Araneus</taxon>
    </lineage>
</organism>
<evidence type="ECO:0000313" key="2">
    <source>
        <dbReference type="Proteomes" id="UP000499080"/>
    </source>
</evidence>
<accession>A0A4Y2Q9J1</accession>
<reference evidence="1 2" key="1">
    <citation type="journal article" date="2019" name="Sci. Rep.">
        <title>Orb-weaving spider Araneus ventricosus genome elucidates the spidroin gene catalogue.</title>
        <authorList>
            <person name="Kono N."/>
            <person name="Nakamura H."/>
            <person name="Ohtoshi R."/>
            <person name="Moran D.A.P."/>
            <person name="Shinohara A."/>
            <person name="Yoshida Y."/>
            <person name="Fujiwara M."/>
            <person name="Mori M."/>
            <person name="Tomita M."/>
            <person name="Arakawa K."/>
        </authorList>
    </citation>
    <scope>NUCLEOTIDE SEQUENCE [LARGE SCALE GENOMIC DNA]</scope>
</reference>